<sequence>MTLVSSPADCSRPKISVVFKGDRVIVDGTKLSKPLIKNGKTPVRGGDIPHNDIIGREASKPFFASSSKDKLFRISRPTITQYISQTPRLVTPIYSEYAETIVSLLDIHTTPFRSEDDANETFTTPPLEILDSGTGHGSLSLHLARAITTANPPPLDLPVIKPAPSKHRTQSTLETTEPNPETPDDPNRAWTEWKRTRRAVIHSVEAIRKTSRHAETVVRGYRQGQYWPHIDFHQSDLSAWLSTQTAQRDHAPFLSYVFLDLPDVQERLKECFPAMHDGAKVVIFVPSITQVSECVKMIKKDRDLRLNVDTVVELGEGISNGRIWTVRAVTPRTIARDAAAAASLATTEQPDPTEMSEASAEQEQTDIEIMPDEEGITTTNTTDVIDDTLDPESSSSLSDSPTPSTPSQHRAPPETVMICRPQIGEKIVGGGFVAVFSKMSPEQWELQYRWRATRTGVQKKMLRA</sequence>
<dbReference type="PANTHER" id="PTHR12133">
    <property type="entry name" value="TRNA (ADENINE(58)-N(1))-METHYLTRANSFERASE"/>
    <property type="match status" value="1"/>
</dbReference>
<dbReference type="Gene3D" id="3.40.50.150">
    <property type="entry name" value="Vaccinia Virus protein VP39"/>
    <property type="match status" value="1"/>
</dbReference>
<dbReference type="AlphaFoldDB" id="A0AAV9N5Z3"/>
<feature type="compositionally biased region" description="Low complexity" evidence="4">
    <location>
        <begin position="391"/>
        <end position="407"/>
    </location>
</feature>
<evidence type="ECO:0000256" key="1">
    <source>
        <dbReference type="ARBA" id="ARBA00012796"/>
    </source>
</evidence>
<name>A0AAV9N5Z3_9EURO</name>
<dbReference type="RefSeq" id="XP_064704996.1">
    <property type="nucleotide sequence ID" value="XM_064847275.1"/>
</dbReference>
<protein>
    <recommendedName>
        <fullName evidence="2">tRNA (adenine(58)-N(1))-methyltransferase catalytic subunit TRM61</fullName>
        <ecNumber evidence="1">2.1.1.220</ecNumber>
    </recommendedName>
    <alternativeName>
        <fullName evidence="3">tRNA(m1A58)-methyltransferase subunit TRM61</fullName>
    </alternativeName>
</protein>
<dbReference type="Proteomes" id="UP001358417">
    <property type="component" value="Unassembled WGS sequence"/>
</dbReference>
<evidence type="ECO:0000256" key="2">
    <source>
        <dbReference type="ARBA" id="ARBA00015963"/>
    </source>
</evidence>
<dbReference type="GO" id="GO:0030488">
    <property type="term" value="P:tRNA methylation"/>
    <property type="evidence" value="ECO:0007669"/>
    <property type="project" value="InterPro"/>
</dbReference>
<comment type="caution">
    <text evidence="5">The sequence shown here is derived from an EMBL/GenBank/DDBJ whole genome shotgun (WGS) entry which is preliminary data.</text>
</comment>
<feature type="compositionally biased region" description="Acidic residues" evidence="4">
    <location>
        <begin position="363"/>
        <end position="375"/>
    </location>
</feature>
<reference evidence="5 6" key="1">
    <citation type="submission" date="2023-08" db="EMBL/GenBank/DDBJ databases">
        <title>Black Yeasts Isolated from many extreme environments.</title>
        <authorList>
            <person name="Coleine C."/>
            <person name="Stajich J.E."/>
            <person name="Selbmann L."/>
        </authorList>
    </citation>
    <scope>NUCLEOTIDE SEQUENCE [LARGE SCALE GENOMIC DNA]</scope>
    <source>
        <strain evidence="5 6">CCFEE 5792</strain>
    </source>
</reference>
<dbReference type="SUPFAM" id="SSF53335">
    <property type="entry name" value="S-adenosyl-L-methionine-dependent methyltransferases"/>
    <property type="match status" value="1"/>
</dbReference>
<dbReference type="PANTHER" id="PTHR12133:SF1">
    <property type="entry name" value="TRNA (ADENINE(58)-N(1))-METHYLTRANSFERASE, MITOCHONDRIAL"/>
    <property type="match status" value="1"/>
</dbReference>
<dbReference type="EC" id="2.1.1.220" evidence="1"/>
<dbReference type="InterPro" id="IPR014816">
    <property type="entry name" value="tRNA_MeTrfase_Gcd14"/>
</dbReference>
<dbReference type="GeneID" id="89971874"/>
<dbReference type="GO" id="GO:0005739">
    <property type="term" value="C:mitochondrion"/>
    <property type="evidence" value="ECO:0007669"/>
    <property type="project" value="TreeGrafter"/>
</dbReference>
<accession>A0AAV9N5Z3</accession>
<proteinExistence type="predicted"/>
<dbReference type="GO" id="GO:0160107">
    <property type="term" value="F:tRNA (adenine(58)-N1)-methyltransferase activity"/>
    <property type="evidence" value="ECO:0007669"/>
    <property type="project" value="UniProtKB-EC"/>
</dbReference>
<dbReference type="InterPro" id="IPR029063">
    <property type="entry name" value="SAM-dependent_MTases_sf"/>
</dbReference>
<organism evidence="5 6">
    <name type="scientific">Exophiala bonariae</name>
    <dbReference type="NCBI Taxonomy" id="1690606"/>
    <lineage>
        <taxon>Eukaryota</taxon>
        <taxon>Fungi</taxon>
        <taxon>Dikarya</taxon>
        <taxon>Ascomycota</taxon>
        <taxon>Pezizomycotina</taxon>
        <taxon>Eurotiomycetes</taxon>
        <taxon>Chaetothyriomycetidae</taxon>
        <taxon>Chaetothyriales</taxon>
        <taxon>Herpotrichiellaceae</taxon>
        <taxon>Exophiala</taxon>
    </lineage>
</organism>
<dbReference type="GO" id="GO:0031515">
    <property type="term" value="C:tRNA (m1A) methyltransferase complex"/>
    <property type="evidence" value="ECO:0007669"/>
    <property type="project" value="InterPro"/>
</dbReference>
<feature type="region of interest" description="Disordered" evidence="4">
    <location>
        <begin position="162"/>
        <end position="188"/>
    </location>
</feature>
<dbReference type="EMBL" id="JAVRRD010000017">
    <property type="protein sequence ID" value="KAK5050410.1"/>
    <property type="molecule type" value="Genomic_DNA"/>
</dbReference>
<evidence type="ECO:0000256" key="4">
    <source>
        <dbReference type="SAM" id="MobiDB-lite"/>
    </source>
</evidence>
<dbReference type="PROSITE" id="PS51620">
    <property type="entry name" value="SAM_TRM61"/>
    <property type="match status" value="1"/>
</dbReference>
<feature type="region of interest" description="Disordered" evidence="4">
    <location>
        <begin position="340"/>
        <end position="414"/>
    </location>
</feature>
<evidence type="ECO:0000313" key="5">
    <source>
        <dbReference type="EMBL" id="KAK5050410.1"/>
    </source>
</evidence>
<evidence type="ECO:0000256" key="3">
    <source>
        <dbReference type="ARBA" id="ARBA00033309"/>
    </source>
</evidence>
<keyword evidence="6" id="KW-1185">Reference proteome</keyword>
<gene>
    <name evidence="5" type="ORF">LTR84_003691</name>
</gene>
<evidence type="ECO:0000313" key="6">
    <source>
        <dbReference type="Proteomes" id="UP001358417"/>
    </source>
</evidence>